<comment type="catalytic activity">
    <reaction evidence="1 8">
        <text>3-dehydroquinate = 3-dehydroshikimate + H2O</text>
        <dbReference type="Rhea" id="RHEA:21096"/>
        <dbReference type="ChEBI" id="CHEBI:15377"/>
        <dbReference type="ChEBI" id="CHEBI:16630"/>
        <dbReference type="ChEBI" id="CHEBI:32364"/>
        <dbReference type="EC" id="4.2.1.10"/>
    </reaction>
</comment>
<feature type="binding site" evidence="8">
    <location>
        <position position="83"/>
    </location>
    <ligand>
        <name>substrate</name>
    </ligand>
</feature>
<feature type="binding site" evidence="8">
    <location>
        <position position="90"/>
    </location>
    <ligand>
        <name>substrate</name>
    </ligand>
</feature>
<evidence type="ECO:0000256" key="3">
    <source>
        <dbReference type="ARBA" id="ARBA00011037"/>
    </source>
</evidence>
<evidence type="ECO:0000313" key="10">
    <source>
        <dbReference type="Proteomes" id="UP001275440"/>
    </source>
</evidence>
<protein>
    <recommendedName>
        <fullName evidence="5 8">3-dehydroquinate dehydratase</fullName>
        <shortName evidence="8">3-dehydroquinase</shortName>
        <ecNumber evidence="5 8">4.2.1.10</ecNumber>
    </recommendedName>
    <alternativeName>
        <fullName evidence="8">Type II DHQase</fullName>
    </alternativeName>
</protein>
<feature type="binding site" evidence="8">
    <location>
        <begin position="104"/>
        <end position="105"/>
    </location>
    <ligand>
        <name>substrate</name>
    </ligand>
</feature>
<keyword evidence="6 8" id="KW-0057">Aromatic amino acid biosynthesis</keyword>
<keyword evidence="7 8" id="KW-0456">Lyase</keyword>
<comment type="subunit">
    <text evidence="4 8">Homododecamer.</text>
</comment>
<evidence type="ECO:0000256" key="7">
    <source>
        <dbReference type="ARBA" id="ARBA00023239"/>
    </source>
</evidence>
<gene>
    <name evidence="8 9" type="primary">aroQ</name>
    <name evidence="9" type="ORF">F8M49_09120</name>
</gene>
<dbReference type="InterPro" id="IPR018509">
    <property type="entry name" value="DHquinase_II_CS"/>
</dbReference>
<dbReference type="PIRSF" id="PIRSF001399">
    <property type="entry name" value="DHquinase_II"/>
    <property type="match status" value="1"/>
</dbReference>
<comment type="caution">
    <text evidence="9">The sequence shown here is derived from an EMBL/GenBank/DDBJ whole genome shotgun (WGS) entry which is preliminary data.</text>
</comment>
<evidence type="ECO:0000256" key="1">
    <source>
        <dbReference type="ARBA" id="ARBA00001864"/>
    </source>
</evidence>
<reference evidence="9 10" key="1">
    <citation type="submission" date="2019-10" db="EMBL/GenBank/DDBJ databases">
        <title>Draft Genome Assembly of Rhodococcus zopfii DSM44189.</title>
        <authorList>
            <person name="Sutton J.M."/>
            <person name="Akob D.M."/>
            <person name="Bushman T.J."/>
        </authorList>
    </citation>
    <scope>NUCLEOTIDE SEQUENCE [LARGE SCALE GENOMIC DNA]</scope>
    <source>
        <strain evidence="9 10">DSM 44189</strain>
    </source>
</reference>
<evidence type="ECO:0000256" key="6">
    <source>
        <dbReference type="ARBA" id="ARBA00023141"/>
    </source>
</evidence>
<dbReference type="NCBIfam" id="NF003805">
    <property type="entry name" value="PRK05395.1-2"/>
    <property type="match status" value="1"/>
</dbReference>
<dbReference type="NCBIfam" id="NF003806">
    <property type="entry name" value="PRK05395.1-3"/>
    <property type="match status" value="1"/>
</dbReference>
<dbReference type="RefSeq" id="WP_072808337.1">
    <property type="nucleotide sequence ID" value="NZ_JAHWLX010000184.1"/>
</dbReference>
<evidence type="ECO:0000256" key="5">
    <source>
        <dbReference type="ARBA" id="ARBA00012060"/>
    </source>
</evidence>
<dbReference type="PANTHER" id="PTHR21272">
    <property type="entry name" value="CATABOLIC 3-DEHYDROQUINASE"/>
    <property type="match status" value="1"/>
</dbReference>
<evidence type="ECO:0000256" key="8">
    <source>
        <dbReference type="HAMAP-Rule" id="MF_00169"/>
    </source>
</evidence>
<organism evidence="9 10">
    <name type="scientific">Rhodococcus zopfii</name>
    <dbReference type="NCBI Taxonomy" id="43772"/>
    <lineage>
        <taxon>Bacteria</taxon>
        <taxon>Bacillati</taxon>
        <taxon>Actinomycetota</taxon>
        <taxon>Actinomycetes</taxon>
        <taxon>Mycobacteriales</taxon>
        <taxon>Nocardiaceae</taxon>
        <taxon>Rhodococcus</taxon>
    </lineage>
</organism>
<dbReference type="PROSITE" id="PS01029">
    <property type="entry name" value="DEHYDROQUINASE_II"/>
    <property type="match status" value="1"/>
</dbReference>
<evidence type="ECO:0000256" key="4">
    <source>
        <dbReference type="ARBA" id="ARBA00011193"/>
    </source>
</evidence>
<accession>A0ABU3WPJ1</accession>
<feature type="active site" description="Proton acceptor" evidence="8">
    <location>
        <position position="26"/>
    </location>
</feature>
<dbReference type="NCBIfam" id="TIGR01088">
    <property type="entry name" value="aroQ"/>
    <property type="match status" value="1"/>
</dbReference>
<dbReference type="NCBIfam" id="NF003807">
    <property type="entry name" value="PRK05395.1-4"/>
    <property type="match status" value="1"/>
</dbReference>
<dbReference type="PANTHER" id="PTHR21272:SF3">
    <property type="entry name" value="CATABOLIC 3-DEHYDROQUINASE"/>
    <property type="match status" value="1"/>
</dbReference>
<name>A0ABU3WPJ1_9NOCA</name>
<dbReference type="Proteomes" id="UP001275440">
    <property type="component" value="Unassembled WGS sequence"/>
</dbReference>
<comment type="similarity">
    <text evidence="3 8">Belongs to the type-II 3-dehydroquinase family.</text>
</comment>
<evidence type="ECO:0000256" key="2">
    <source>
        <dbReference type="ARBA" id="ARBA00004902"/>
    </source>
</evidence>
<dbReference type="Pfam" id="PF01220">
    <property type="entry name" value="DHquinase_II"/>
    <property type="match status" value="1"/>
</dbReference>
<sequence length="163" mass="17701">MTTRPTIAVLNGPNLNLLGRREPALYGTATLADLEKLCDRTAIELGYDLDFRQTNHEGTLVDHIHDVRDRARGIVINAAAYTHTSVAVRDALATVAAPVIEVHLTNVHTREPFRHVSYIAAVATGVVAGFGPAGYEYALRHVATLNSPEALDGPIEEQHDAHH</sequence>
<comment type="pathway">
    <text evidence="2 8">Metabolic intermediate biosynthesis; chorismate biosynthesis; chorismate from D-erythrose 4-phosphate and phosphoenolpyruvate: step 3/7.</text>
</comment>
<evidence type="ECO:0000313" key="9">
    <source>
        <dbReference type="EMBL" id="MDV2475519.1"/>
    </source>
</evidence>
<feature type="site" description="Transition state stabilizer" evidence="8">
    <location>
        <position position="21"/>
    </location>
</feature>
<dbReference type="EC" id="4.2.1.10" evidence="5 8"/>
<feature type="binding site" evidence="8">
    <location>
        <position position="77"/>
    </location>
    <ligand>
        <name>substrate</name>
    </ligand>
</feature>
<dbReference type="InterPro" id="IPR036441">
    <property type="entry name" value="DHquinase_II_sf"/>
</dbReference>
<dbReference type="InterPro" id="IPR001874">
    <property type="entry name" value="DHquinase_II"/>
</dbReference>
<comment type="function">
    <text evidence="8">Catalyzes a trans-dehydration via an enolate intermediate.</text>
</comment>
<dbReference type="Gene3D" id="3.40.50.9100">
    <property type="entry name" value="Dehydroquinase, class II"/>
    <property type="match status" value="1"/>
</dbReference>
<keyword evidence="10" id="KW-1185">Reference proteome</keyword>
<keyword evidence="8" id="KW-0028">Amino-acid biosynthesis</keyword>
<dbReference type="SUPFAM" id="SSF52304">
    <property type="entry name" value="Type II 3-dehydroquinate dehydratase"/>
    <property type="match status" value="1"/>
</dbReference>
<dbReference type="HAMAP" id="MF_00169">
    <property type="entry name" value="AroQ"/>
    <property type="match status" value="1"/>
</dbReference>
<dbReference type="EMBL" id="WBMO01000001">
    <property type="protein sequence ID" value="MDV2475519.1"/>
    <property type="molecule type" value="Genomic_DNA"/>
</dbReference>
<feature type="binding site" evidence="8">
    <location>
        <position position="114"/>
    </location>
    <ligand>
        <name>substrate</name>
    </ligand>
</feature>
<dbReference type="CDD" id="cd00466">
    <property type="entry name" value="DHQase_II"/>
    <property type="match status" value="1"/>
</dbReference>
<proteinExistence type="inferred from homology"/>
<dbReference type="GO" id="GO:0003855">
    <property type="term" value="F:3-dehydroquinate dehydratase activity"/>
    <property type="evidence" value="ECO:0007669"/>
    <property type="project" value="UniProtKB-EC"/>
</dbReference>
<feature type="active site" description="Proton donor" evidence="8">
    <location>
        <position position="103"/>
    </location>
</feature>